<dbReference type="GO" id="GO:0003677">
    <property type="term" value="F:DNA binding"/>
    <property type="evidence" value="ECO:0007669"/>
    <property type="project" value="UniProtKB-KW"/>
</dbReference>
<comment type="caution">
    <text evidence="7">The sequence shown here is derived from an EMBL/GenBank/DDBJ whole genome shotgun (WGS) entry which is preliminary data.</text>
</comment>
<evidence type="ECO:0000256" key="5">
    <source>
        <dbReference type="SAM" id="MobiDB-lite"/>
    </source>
</evidence>
<name>A0AA39U1Y5_9PEZI</name>
<feature type="region of interest" description="Disordered" evidence="5">
    <location>
        <begin position="355"/>
        <end position="385"/>
    </location>
</feature>
<keyword evidence="2" id="KW-0805">Transcription regulation</keyword>
<accession>A0AA39U1Y5</accession>
<dbReference type="EMBL" id="JAUJDW010000262">
    <property type="protein sequence ID" value="KAK0609225.1"/>
    <property type="molecule type" value="Genomic_DNA"/>
</dbReference>
<evidence type="ECO:0000256" key="6">
    <source>
        <dbReference type="SAM" id="Phobius"/>
    </source>
</evidence>
<keyword evidence="8" id="KW-1185">Reference proteome</keyword>
<gene>
    <name evidence="7" type="primary">amdR_1</name>
    <name evidence="7" type="ORF">DIS24_g12388</name>
</gene>
<dbReference type="AlphaFoldDB" id="A0AA39U1Y5"/>
<feature type="compositionally biased region" description="Low complexity" evidence="5">
    <location>
        <begin position="355"/>
        <end position="376"/>
    </location>
</feature>
<keyword evidence="3" id="KW-0238">DNA-binding</keyword>
<organism evidence="7 8">
    <name type="scientific">Lasiodiplodia hormozganensis</name>
    <dbReference type="NCBI Taxonomy" id="869390"/>
    <lineage>
        <taxon>Eukaryota</taxon>
        <taxon>Fungi</taxon>
        <taxon>Dikarya</taxon>
        <taxon>Ascomycota</taxon>
        <taxon>Pezizomycotina</taxon>
        <taxon>Dothideomycetes</taxon>
        <taxon>Dothideomycetes incertae sedis</taxon>
        <taxon>Botryosphaeriales</taxon>
        <taxon>Botryosphaeriaceae</taxon>
        <taxon>Lasiodiplodia</taxon>
    </lineage>
</organism>
<dbReference type="PANTHER" id="PTHR47171">
    <property type="entry name" value="FARA-RELATED"/>
    <property type="match status" value="1"/>
</dbReference>
<feature type="transmembrane region" description="Helical" evidence="6">
    <location>
        <begin position="225"/>
        <end position="245"/>
    </location>
</feature>
<evidence type="ECO:0000313" key="7">
    <source>
        <dbReference type="EMBL" id="KAK0609225.1"/>
    </source>
</evidence>
<sequence length="492" mass="53433">MMRRSTAGHHAAPSTQALYIKVKTLLFLDMEKDPLVVLRAVALLGSWSSHPPQAISLECPWQWNGTAIRLALQLGLHREATYTDSERHKRSRRVMWFLFVSAFLADNHLASQSTDASPFQNNETLQSICYARPSMLRLQDLDIRHLEPSDFPDGEDDSISALIFCAMTRLCTELSHIEALSAQRRPASLNAILARVSALGAWIAALPPALRLFDDDNRRRPWSRLVAECHIFYFVAVILICLLPGPHRQSLTFCTASIVASSCIARLYEEILCHEEVHCLLPIHGWTTLLAAVPQIYCGVKYPHLAPICAEELDISAAVLEQMRDKYESAAVVLTKVDALRRTDAAAAVGWLNQPPLSSSSSSSPPPRVNGSSSNNQTGGDQSWRETEGLADAVAGLFPFPSHLSPKMGLLLPLPFGSSAASAVAVDITMVGAAELPSPVAMPFDPGEITWPLDLSAFSLANLDSLFPSEMAAESGEDAGLGGVDGALHTAI</sequence>
<dbReference type="Proteomes" id="UP001175001">
    <property type="component" value="Unassembled WGS sequence"/>
</dbReference>
<protein>
    <submittedName>
        <fullName evidence="7">Acetamidase regulatory protein</fullName>
    </submittedName>
</protein>
<keyword evidence="6" id="KW-1133">Transmembrane helix</keyword>
<evidence type="ECO:0000256" key="3">
    <source>
        <dbReference type="ARBA" id="ARBA00023125"/>
    </source>
</evidence>
<evidence type="ECO:0000256" key="2">
    <source>
        <dbReference type="ARBA" id="ARBA00023015"/>
    </source>
</evidence>
<feature type="transmembrane region" description="Helical" evidence="6">
    <location>
        <begin position="192"/>
        <end position="213"/>
    </location>
</feature>
<keyword evidence="6" id="KW-0472">Membrane</keyword>
<keyword evidence="6" id="KW-0812">Transmembrane</keyword>
<dbReference type="InterPro" id="IPR052073">
    <property type="entry name" value="Amide_Lactam_Regulators"/>
</dbReference>
<dbReference type="PANTHER" id="PTHR47171:SF5">
    <property type="entry name" value="ZN(II)2CYS6 TRANSCRIPTION FACTOR (EUROFUNG)"/>
    <property type="match status" value="1"/>
</dbReference>
<reference evidence="7" key="1">
    <citation type="submission" date="2023-06" db="EMBL/GenBank/DDBJ databases">
        <title>Multi-omics analyses reveal the molecular pathogenesis toolkit of Lasiodiplodia hormozganensis, a cross-kingdom pathogen.</title>
        <authorList>
            <person name="Felix C."/>
            <person name="Meneses R."/>
            <person name="Goncalves M.F.M."/>
            <person name="Tilleman L."/>
            <person name="Duarte A.S."/>
            <person name="Jorrin-Novo J.V."/>
            <person name="Van De Peer Y."/>
            <person name="Deforce D."/>
            <person name="Van Nieuwerburgh F."/>
            <person name="Esteves A.C."/>
            <person name="Alves A."/>
        </authorList>
    </citation>
    <scope>NUCLEOTIDE SEQUENCE</scope>
    <source>
        <strain evidence="7">CBS 339.90</strain>
    </source>
</reference>
<evidence type="ECO:0000313" key="8">
    <source>
        <dbReference type="Proteomes" id="UP001175001"/>
    </source>
</evidence>
<keyword evidence="1" id="KW-0862">Zinc</keyword>
<proteinExistence type="predicted"/>
<dbReference type="CDD" id="cd12148">
    <property type="entry name" value="fungal_TF_MHR"/>
    <property type="match status" value="1"/>
</dbReference>
<evidence type="ECO:0000256" key="4">
    <source>
        <dbReference type="ARBA" id="ARBA00023163"/>
    </source>
</evidence>
<evidence type="ECO:0000256" key="1">
    <source>
        <dbReference type="ARBA" id="ARBA00022833"/>
    </source>
</evidence>
<keyword evidence="4" id="KW-0804">Transcription</keyword>